<name>A0A162D5R3_9CRUS</name>
<evidence type="ECO:0000256" key="2">
    <source>
        <dbReference type="SAM" id="MobiDB-lite"/>
    </source>
</evidence>
<comment type="caution">
    <text evidence="3">The sequence shown here is derived from an EMBL/GenBank/DDBJ whole genome shotgun (WGS) entry which is preliminary data.</text>
</comment>
<dbReference type="Proteomes" id="UP000076858">
    <property type="component" value="Unassembled WGS sequence"/>
</dbReference>
<gene>
    <name evidence="3" type="ORF">APZ42_028997</name>
</gene>
<evidence type="ECO:0000313" key="3">
    <source>
        <dbReference type="EMBL" id="KZS07314.1"/>
    </source>
</evidence>
<dbReference type="OrthoDB" id="6431089at2759"/>
<feature type="compositionally biased region" description="Polar residues" evidence="2">
    <location>
        <begin position="362"/>
        <end position="371"/>
    </location>
</feature>
<keyword evidence="1" id="KW-0175">Coiled coil</keyword>
<sequence length="371" mass="41330">MASTSTELNPTLIFMKKDDGKSFKQMKTIEITQIIEELESNLGVFEKGGVTIAPGGALFIKPTTKIQQLQLLKVTYTLNGKIMVTCTEPKSANSTRVTIHQVPTGDTDEEMYLALKNHGYNVNSVYRFETDRRPPRCAKKSQRLGPTSNNCREEERCNNCGNKHEDMQNCTATPRCINCERKLPASSSSCPKLKRMKLMGRMPLMEQGKAMPPRQTYSQVLRENTISAVDIPEMEIMKGKIKAMQTELKFVKEELSKVKILETKVANMSVVVSQVEESLVTLKTGQQTSNPKLDKICLILAKLLPNTNMEEMEVEQAGDEPPSSQASTGTGTKTATANTRMVTTRSHKNDEPDPVSKKAKINTVSQIPLRK</sequence>
<feature type="coiled-coil region" evidence="1">
    <location>
        <begin position="234"/>
        <end position="261"/>
    </location>
</feature>
<evidence type="ECO:0000313" key="4">
    <source>
        <dbReference type="Proteomes" id="UP000076858"/>
    </source>
</evidence>
<feature type="compositionally biased region" description="Low complexity" evidence="2">
    <location>
        <begin position="323"/>
        <end position="339"/>
    </location>
</feature>
<accession>A0A162D5R3</accession>
<feature type="compositionally biased region" description="Basic and acidic residues" evidence="2">
    <location>
        <begin position="347"/>
        <end position="356"/>
    </location>
</feature>
<feature type="region of interest" description="Disordered" evidence="2">
    <location>
        <begin position="311"/>
        <end position="371"/>
    </location>
</feature>
<protein>
    <submittedName>
        <fullName evidence="3">Uncharacterized protein</fullName>
    </submittedName>
</protein>
<proteinExistence type="predicted"/>
<keyword evidence="4" id="KW-1185">Reference proteome</keyword>
<dbReference type="EMBL" id="LRGB01002490">
    <property type="protein sequence ID" value="KZS07314.1"/>
    <property type="molecule type" value="Genomic_DNA"/>
</dbReference>
<evidence type="ECO:0000256" key="1">
    <source>
        <dbReference type="SAM" id="Coils"/>
    </source>
</evidence>
<reference evidence="3 4" key="1">
    <citation type="submission" date="2016-03" db="EMBL/GenBank/DDBJ databases">
        <title>EvidentialGene: Evidence-directed Construction of Genes on Genomes.</title>
        <authorList>
            <person name="Gilbert D.G."/>
            <person name="Choi J.-H."/>
            <person name="Mockaitis K."/>
            <person name="Colbourne J."/>
            <person name="Pfrender M."/>
        </authorList>
    </citation>
    <scope>NUCLEOTIDE SEQUENCE [LARGE SCALE GENOMIC DNA]</scope>
    <source>
        <strain evidence="3 4">Xinb3</strain>
        <tissue evidence="3">Complete organism</tissue>
    </source>
</reference>
<organism evidence="3 4">
    <name type="scientific">Daphnia magna</name>
    <dbReference type="NCBI Taxonomy" id="35525"/>
    <lineage>
        <taxon>Eukaryota</taxon>
        <taxon>Metazoa</taxon>
        <taxon>Ecdysozoa</taxon>
        <taxon>Arthropoda</taxon>
        <taxon>Crustacea</taxon>
        <taxon>Branchiopoda</taxon>
        <taxon>Diplostraca</taxon>
        <taxon>Cladocera</taxon>
        <taxon>Anomopoda</taxon>
        <taxon>Daphniidae</taxon>
        <taxon>Daphnia</taxon>
    </lineage>
</organism>
<dbReference type="AlphaFoldDB" id="A0A162D5R3"/>